<reference evidence="1 2" key="1">
    <citation type="submission" date="2016-07" db="EMBL/GenBank/DDBJ databases">
        <title>Genomic analysis of zinc-resistant bacterium Mucilaginibacter pedocola TBZ30.</title>
        <authorList>
            <person name="Huang J."/>
            <person name="Tang J."/>
        </authorList>
    </citation>
    <scope>NUCLEOTIDE SEQUENCE [LARGE SCALE GENOMIC DNA]</scope>
    <source>
        <strain evidence="1 2">TBZ30</strain>
    </source>
</reference>
<dbReference type="STRING" id="1792845.BC343_15295"/>
<protein>
    <submittedName>
        <fullName evidence="1">Uncharacterized protein</fullName>
    </submittedName>
</protein>
<evidence type="ECO:0000313" key="1">
    <source>
        <dbReference type="EMBL" id="OOQ57458.1"/>
    </source>
</evidence>
<keyword evidence="2" id="KW-1185">Reference proteome</keyword>
<gene>
    <name evidence="1" type="ORF">BC343_15295</name>
</gene>
<dbReference type="AlphaFoldDB" id="A0A1S9PA46"/>
<organism evidence="1 2">
    <name type="scientific">Mucilaginibacter pedocola</name>
    <dbReference type="NCBI Taxonomy" id="1792845"/>
    <lineage>
        <taxon>Bacteria</taxon>
        <taxon>Pseudomonadati</taxon>
        <taxon>Bacteroidota</taxon>
        <taxon>Sphingobacteriia</taxon>
        <taxon>Sphingobacteriales</taxon>
        <taxon>Sphingobacteriaceae</taxon>
        <taxon>Mucilaginibacter</taxon>
    </lineage>
</organism>
<proteinExistence type="predicted"/>
<dbReference type="RefSeq" id="WP_078350756.1">
    <property type="nucleotide sequence ID" value="NZ_MBTF01000036.1"/>
</dbReference>
<accession>A0A1S9PA46</accession>
<dbReference type="Proteomes" id="UP000189739">
    <property type="component" value="Unassembled WGS sequence"/>
</dbReference>
<comment type="caution">
    <text evidence="1">The sequence shown here is derived from an EMBL/GenBank/DDBJ whole genome shotgun (WGS) entry which is preliminary data.</text>
</comment>
<evidence type="ECO:0000313" key="2">
    <source>
        <dbReference type="Proteomes" id="UP000189739"/>
    </source>
</evidence>
<dbReference type="OrthoDB" id="1445294at2"/>
<dbReference type="EMBL" id="MBTF01000036">
    <property type="protein sequence ID" value="OOQ57458.1"/>
    <property type="molecule type" value="Genomic_DNA"/>
</dbReference>
<name>A0A1S9PA46_9SPHI</name>
<sequence length="83" mass="9351">MEAAVLKSDLLDKIEHADDEQITKLYGLVTNYLNSQVEIEEWDSLPALHKQLINKGLEQAEMGLGTPLAEVNRRIKEKYGLNG</sequence>